<organism evidence="5 6">
    <name type="scientific">Rhynchospora breviuscula</name>
    <dbReference type="NCBI Taxonomy" id="2022672"/>
    <lineage>
        <taxon>Eukaryota</taxon>
        <taxon>Viridiplantae</taxon>
        <taxon>Streptophyta</taxon>
        <taxon>Embryophyta</taxon>
        <taxon>Tracheophyta</taxon>
        <taxon>Spermatophyta</taxon>
        <taxon>Magnoliopsida</taxon>
        <taxon>Liliopsida</taxon>
        <taxon>Poales</taxon>
        <taxon>Cyperaceae</taxon>
        <taxon>Cyperoideae</taxon>
        <taxon>Rhynchosporeae</taxon>
        <taxon>Rhynchospora</taxon>
    </lineage>
</organism>
<keyword evidence="6" id="KW-1185">Reference proteome</keyword>
<sequence length="850" mass="96619">MAARPDPTSSKPPLVGFEADMNKIMNAMLDTSVQRLFVIAIVGPRHVGKTYLAKEIYTSAEVQRHFDVHVWLCVTYYSSANLAIKYVRGQLSIKGKAVISNFLRGKKYCVVIDDLNGDDTTQRKIWSAILRELPDDDNGSIVLVTRRPEYRECSDPIPISKLQHQVGPRSNEESLKMLLQAACPKEPWDGCRAGKVDDLAMKFVRKCEGLPWPLRFLGALLSELPWKEVLGRIEAIEAAGKSFVEFAMSYRDLYFQTDREVFLYFLIFPEDAEIHAKSLVRMLEAQGVDLSYWSRIYLEYLAARSIFEVTKRYSDSSIKCCRLHDPLFRLLAIHEAKEKRFVRADNSFIVDLFDTRIKFSSDLVKKNYKFGDKFMDVAHLADASCIFSFGENLPLETVLMSDRVLEIDDSKVKVDVSREVKKRGELKYLSLNNSSLLPEIIENGLLKMRSLRYLSLRNTKVCEIPKLPASLKTLEVRGTPIETLPEWIASSELESLLLRNTRVSEIPKLPESLKTLDVGGTPIEALPGASFCPNLTTIVLKNTKVREIPEYFTELKYLDVRNTFVRSLPVSLWRKLTSVLATDTFQRLDGPPTSPKENNVIINLVGRPRNYDQLETLDTVHVTKDWAKSTPKFDSRAMKKLGLSYFQNDFTADSALDWNIITRILGGLGNLFSLKIQGSNVPAEIINEQTCPSYKKNLKSLSVGGSYSLFSLRGIKLPPHLITLRLDNLEFDEDPMSILGELETLESLQLRWLRYNVQGKRMICSNGKFRELKRLHFSDISGLEELSVQEGALPRITNVVIESCRDLKNLSDSLVHRKKPPQELHLKVMPTGFTNLFSGLPFVKITKNQV</sequence>
<evidence type="ECO:0008006" key="7">
    <source>
        <dbReference type="Google" id="ProtNLM"/>
    </source>
</evidence>
<accession>A0A9Q0CVD2</accession>
<dbReference type="Gene3D" id="1.10.10.10">
    <property type="entry name" value="Winged helix-like DNA-binding domain superfamily/Winged helix DNA-binding domain"/>
    <property type="match status" value="1"/>
</dbReference>
<evidence type="ECO:0000313" key="5">
    <source>
        <dbReference type="EMBL" id="KAJ1700847.1"/>
    </source>
</evidence>
<keyword evidence="1" id="KW-0677">Repeat</keyword>
<dbReference type="PANTHER" id="PTHR23155">
    <property type="entry name" value="DISEASE RESISTANCE PROTEIN RP"/>
    <property type="match status" value="1"/>
</dbReference>
<dbReference type="SUPFAM" id="SSF52540">
    <property type="entry name" value="P-loop containing nucleoside triphosphate hydrolases"/>
    <property type="match status" value="1"/>
</dbReference>
<dbReference type="PRINTS" id="PR00364">
    <property type="entry name" value="DISEASERSIST"/>
</dbReference>
<dbReference type="InterPro" id="IPR027417">
    <property type="entry name" value="P-loop_NTPase"/>
</dbReference>
<dbReference type="GO" id="GO:0051707">
    <property type="term" value="P:response to other organism"/>
    <property type="evidence" value="ECO:0007669"/>
    <property type="project" value="UniProtKB-ARBA"/>
</dbReference>
<dbReference type="Pfam" id="PF00931">
    <property type="entry name" value="NB-ARC"/>
    <property type="match status" value="1"/>
</dbReference>
<dbReference type="Proteomes" id="UP001151287">
    <property type="component" value="Unassembled WGS sequence"/>
</dbReference>
<dbReference type="Pfam" id="PF23598">
    <property type="entry name" value="LRR_14"/>
    <property type="match status" value="1"/>
</dbReference>
<dbReference type="InterPro" id="IPR032675">
    <property type="entry name" value="LRR_dom_sf"/>
</dbReference>
<dbReference type="SUPFAM" id="SSF52058">
    <property type="entry name" value="L domain-like"/>
    <property type="match status" value="1"/>
</dbReference>
<dbReference type="AlphaFoldDB" id="A0A9Q0CVD2"/>
<name>A0A9Q0CVD2_9POAL</name>
<dbReference type="GO" id="GO:0006952">
    <property type="term" value="P:defense response"/>
    <property type="evidence" value="ECO:0007669"/>
    <property type="project" value="UniProtKB-KW"/>
</dbReference>
<feature type="domain" description="NB-ARC" evidence="3">
    <location>
        <begin position="18"/>
        <end position="183"/>
    </location>
</feature>
<dbReference type="EMBL" id="JAMQYH010000001">
    <property type="protein sequence ID" value="KAJ1700847.1"/>
    <property type="molecule type" value="Genomic_DNA"/>
</dbReference>
<protein>
    <recommendedName>
        <fullName evidence="7">NB-ARC domain-containing protein</fullName>
    </recommendedName>
</protein>
<dbReference type="InterPro" id="IPR044974">
    <property type="entry name" value="Disease_R_plants"/>
</dbReference>
<dbReference type="InterPro" id="IPR055414">
    <property type="entry name" value="LRR_R13L4/SHOC2-like"/>
</dbReference>
<dbReference type="InterPro" id="IPR036388">
    <property type="entry name" value="WH-like_DNA-bd_sf"/>
</dbReference>
<dbReference type="SUPFAM" id="SSF52047">
    <property type="entry name" value="RNI-like"/>
    <property type="match status" value="1"/>
</dbReference>
<comment type="caution">
    <text evidence="5">The sequence shown here is derived from an EMBL/GenBank/DDBJ whole genome shotgun (WGS) entry which is preliminary data.</text>
</comment>
<dbReference type="Gene3D" id="3.80.10.10">
    <property type="entry name" value="Ribonuclease Inhibitor"/>
    <property type="match status" value="2"/>
</dbReference>
<evidence type="ECO:0000259" key="3">
    <source>
        <dbReference type="Pfam" id="PF00931"/>
    </source>
</evidence>
<keyword evidence="2" id="KW-0611">Plant defense</keyword>
<feature type="domain" description="Disease resistance R13L4/SHOC-2-like LRR" evidence="4">
    <location>
        <begin position="539"/>
        <end position="808"/>
    </location>
</feature>
<dbReference type="Gene3D" id="3.40.50.300">
    <property type="entry name" value="P-loop containing nucleotide triphosphate hydrolases"/>
    <property type="match status" value="1"/>
</dbReference>
<dbReference type="InterPro" id="IPR002182">
    <property type="entry name" value="NB-ARC"/>
</dbReference>
<dbReference type="OrthoDB" id="690882at2759"/>
<proteinExistence type="predicted"/>
<reference evidence="5" key="1">
    <citation type="journal article" date="2022" name="Cell">
        <title>Repeat-based holocentromeres influence genome architecture and karyotype evolution.</title>
        <authorList>
            <person name="Hofstatter P.G."/>
            <person name="Thangavel G."/>
            <person name="Lux T."/>
            <person name="Neumann P."/>
            <person name="Vondrak T."/>
            <person name="Novak P."/>
            <person name="Zhang M."/>
            <person name="Costa L."/>
            <person name="Castellani M."/>
            <person name="Scott A."/>
            <person name="Toegelov H."/>
            <person name="Fuchs J."/>
            <person name="Mata-Sucre Y."/>
            <person name="Dias Y."/>
            <person name="Vanzela A.L.L."/>
            <person name="Huettel B."/>
            <person name="Almeida C.C.S."/>
            <person name="Simkova H."/>
            <person name="Souza G."/>
            <person name="Pedrosa-Harand A."/>
            <person name="Macas J."/>
            <person name="Mayer K.F.X."/>
            <person name="Houben A."/>
            <person name="Marques A."/>
        </authorList>
    </citation>
    <scope>NUCLEOTIDE SEQUENCE</scope>
    <source>
        <strain evidence="5">RhyBre1mFocal</strain>
    </source>
</reference>
<gene>
    <name evidence="5" type="ORF">LUZ63_000626</name>
</gene>
<evidence type="ECO:0000259" key="4">
    <source>
        <dbReference type="Pfam" id="PF23598"/>
    </source>
</evidence>
<dbReference type="GO" id="GO:0043531">
    <property type="term" value="F:ADP binding"/>
    <property type="evidence" value="ECO:0007669"/>
    <property type="project" value="InterPro"/>
</dbReference>
<evidence type="ECO:0000256" key="1">
    <source>
        <dbReference type="ARBA" id="ARBA00022737"/>
    </source>
</evidence>
<evidence type="ECO:0000256" key="2">
    <source>
        <dbReference type="ARBA" id="ARBA00022821"/>
    </source>
</evidence>
<evidence type="ECO:0000313" key="6">
    <source>
        <dbReference type="Proteomes" id="UP001151287"/>
    </source>
</evidence>
<dbReference type="PANTHER" id="PTHR23155:SF1205">
    <property type="entry name" value="DISEASE RESISTANCE PROTEIN RPM1"/>
    <property type="match status" value="1"/>
</dbReference>